<keyword evidence="2" id="KW-0472">Membrane</keyword>
<organism evidence="4 5">
    <name type="scientific">Gossypium lobatum</name>
    <dbReference type="NCBI Taxonomy" id="34289"/>
    <lineage>
        <taxon>Eukaryota</taxon>
        <taxon>Viridiplantae</taxon>
        <taxon>Streptophyta</taxon>
        <taxon>Embryophyta</taxon>
        <taxon>Tracheophyta</taxon>
        <taxon>Spermatophyta</taxon>
        <taxon>Magnoliopsida</taxon>
        <taxon>eudicotyledons</taxon>
        <taxon>Gunneridae</taxon>
        <taxon>Pentapetalae</taxon>
        <taxon>rosids</taxon>
        <taxon>malvids</taxon>
        <taxon>Malvales</taxon>
        <taxon>Malvaceae</taxon>
        <taxon>Malvoideae</taxon>
        <taxon>Gossypium</taxon>
    </lineage>
</organism>
<keyword evidence="2" id="KW-0812">Transmembrane</keyword>
<dbReference type="Gene3D" id="1.25.40.20">
    <property type="entry name" value="Ankyrin repeat-containing domain"/>
    <property type="match status" value="3"/>
</dbReference>
<name>A0A7J8MY03_9ROSI</name>
<proteinExistence type="predicted"/>
<feature type="transmembrane region" description="Helical" evidence="2">
    <location>
        <begin position="778"/>
        <end position="797"/>
    </location>
</feature>
<dbReference type="Pfam" id="PF12796">
    <property type="entry name" value="Ank_2"/>
    <property type="match status" value="1"/>
</dbReference>
<accession>A0A7J8MY03</accession>
<evidence type="ECO:0000256" key="1">
    <source>
        <dbReference type="SAM" id="MobiDB-lite"/>
    </source>
</evidence>
<dbReference type="PANTHER" id="PTHR24177">
    <property type="entry name" value="CASKIN"/>
    <property type="match status" value="1"/>
</dbReference>
<feature type="transmembrane region" description="Helical" evidence="2">
    <location>
        <begin position="750"/>
        <end position="772"/>
    </location>
</feature>
<evidence type="ECO:0000313" key="4">
    <source>
        <dbReference type="EMBL" id="MBA0569472.1"/>
    </source>
</evidence>
<dbReference type="EMBL" id="JABEZX010000011">
    <property type="protein sequence ID" value="MBA0569472.1"/>
    <property type="molecule type" value="Genomic_DNA"/>
</dbReference>
<protein>
    <recommendedName>
        <fullName evidence="3">PGG domain-containing protein</fullName>
    </recommendedName>
</protein>
<dbReference type="InterPro" id="IPR002110">
    <property type="entry name" value="Ankyrin_rpt"/>
</dbReference>
<feature type="compositionally biased region" description="Basic and acidic residues" evidence="1">
    <location>
        <begin position="243"/>
        <end position="261"/>
    </location>
</feature>
<feature type="domain" description="PGG" evidence="3">
    <location>
        <begin position="488"/>
        <end position="598"/>
    </location>
</feature>
<dbReference type="GO" id="GO:0016020">
    <property type="term" value="C:membrane"/>
    <property type="evidence" value="ECO:0007669"/>
    <property type="project" value="TreeGrafter"/>
</dbReference>
<feature type="transmembrane region" description="Helical" evidence="2">
    <location>
        <begin position="613"/>
        <end position="632"/>
    </location>
</feature>
<keyword evidence="2" id="KW-1133">Transmembrane helix</keyword>
<dbReference type="SUPFAM" id="SSF48403">
    <property type="entry name" value="Ankyrin repeat"/>
    <property type="match status" value="2"/>
</dbReference>
<dbReference type="InterPro" id="IPR036770">
    <property type="entry name" value="Ankyrin_rpt-contain_sf"/>
</dbReference>
<comment type="caution">
    <text evidence="4">The sequence shown here is derived from an EMBL/GenBank/DDBJ whole genome shotgun (WGS) entry which is preliminary data.</text>
</comment>
<feature type="region of interest" description="Disordered" evidence="1">
    <location>
        <begin position="243"/>
        <end position="268"/>
    </location>
</feature>
<dbReference type="Pfam" id="PF13962">
    <property type="entry name" value="PGG"/>
    <property type="match status" value="1"/>
</dbReference>
<dbReference type="PANTHER" id="PTHR24177:SF215">
    <property type="entry name" value="PGG DOMAIN-CONTAINING PROTEIN"/>
    <property type="match status" value="1"/>
</dbReference>
<gene>
    <name evidence="4" type="ORF">Golob_003195</name>
</gene>
<feature type="region of interest" description="Disordered" evidence="1">
    <location>
        <begin position="312"/>
        <end position="350"/>
    </location>
</feature>
<dbReference type="Proteomes" id="UP000593572">
    <property type="component" value="Unassembled WGS sequence"/>
</dbReference>
<feature type="transmembrane region" description="Helical" evidence="2">
    <location>
        <begin position="532"/>
        <end position="557"/>
    </location>
</feature>
<sequence>MEKEIIISKPDMDRFNEMSEPYKKVLANDVHGLAAIYSGNPDALFNPITARIDTIFHIAAYGGHEEVLRVLLRMVQPPKKAEVLKVKNIYGNTILHEVATTTQVNAARLLMEEVLPGNDNWQREEILGAQNKLGETPLFRAAEYSCKMMVEYLATAIGRTGNLESHYRRNDGTSILHIAVIGQKFDTAIWLLGKSPELATYTDKNGNTSLHLLASMASAFKSSSPTKGIFKELIYHCLPSDSRKEEGTNELTKNRQNRDLEQGEQSRGLNQQDYCKGWKMIVQIWKQKKMHESAVKLAKLLVETDASWFEPHEPEEDDTVIMERKEEEKEETSESNATANTKRSPEPDTPLLIATKTGIVEIVNEILTKYPQAVYHIGTNGRNILHVAIMNRQYKVFNVVKNIKEAKRLVRGIDNHGCTILHYAAKTKYYHGGTKPTPALKLQQELTWFEEIKNQMPSHFIMHLNKRDTTADQLFKDNHLDLLKTAQEWVKTTSRSCSTVAILVATVVFTAAYTAPGGFLQNGRPILLEQPLYSFFTVMDVAGLASSLTSVVIFLSILTSSLEFEDFHHRLPRNLSLGFTFLFFSVTSTMMTFTATILLLVHLEKKWTATLTYAAAFLPICIFALFQFPLYYQYFVAAVKSILDFLRSNLPVIIRTIIDLIIRNWVLICTLCSSHFGFACKMFARFYEIIRYRWSAHSPRKASLLVFHLDGRCQPSELLDLSGDFLSILTSSLEIEDFCHRLPRSLSLGFTFLFFSVPSTMLTFTATILLLVHLEKRWTATLTYAAAFLPICVFAMFQFPLYYQYFVAAVDSVFDFLRKNLPGNSELIRIKNDY</sequence>
<evidence type="ECO:0000259" key="3">
    <source>
        <dbReference type="Pfam" id="PF13962"/>
    </source>
</evidence>
<dbReference type="InterPro" id="IPR026961">
    <property type="entry name" value="PGG_dom"/>
</dbReference>
<evidence type="ECO:0000313" key="5">
    <source>
        <dbReference type="Proteomes" id="UP000593572"/>
    </source>
</evidence>
<feature type="transmembrane region" description="Helical" evidence="2">
    <location>
        <begin position="500"/>
        <end position="520"/>
    </location>
</feature>
<dbReference type="SMART" id="SM00248">
    <property type="entry name" value="ANK"/>
    <property type="match status" value="7"/>
</dbReference>
<evidence type="ECO:0000256" key="2">
    <source>
        <dbReference type="SAM" id="Phobius"/>
    </source>
</evidence>
<feature type="transmembrane region" description="Helical" evidence="2">
    <location>
        <begin position="577"/>
        <end position="601"/>
    </location>
</feature>
<dbReference type="AlphaFoldDB" id="A0A7J8MY03"/>
<reference evidence="4 5" key="1">
    <citation type="journal article" date="2019" name="Genome Biol. Evol.">
        <title>Insights into the evolution of the New World diploid cottons (Gossypium, subgenus Houzingenia) based on genome sequencing.</title>
        <authorList>
            <person name="Grover C.E."/>
            <person name="Arick M.A. 2nd"/>
            <person name="Thrash A."/>
            <person name="Conover J.L."/>
            <person name="Sanders W.S."/>
            <person name="Peterson D.G."/>
            <person name="Frelichowski J.E."/>
            <person name="Scheffler J.A."/>
            <person name="Scheffler B.E."/>
            <person name="Wendel J.F."/>
        </authorList>
    </citation>
    <scope>NUCLEOTIDE SEQUENCE [LARGE SCALE GENOMIC DNA]</scope>
    <source>
        <strain evidence="4">157</strain>
        <tissue evidence="4">Leaf</tissue>
    </source>
</reference>
<keyword evidence="5" id="KW-1185">Reference proteome</keyword>